<keyword evidence="3" id="KW-1185">Reference proteome</keyword>
<dbReference type="EMBL" id="JXTB01000346">
    <property type="protein sequence ID" value="PON44633.1"/>
    <property type="molecule type" value="Genomic_DNA"/>
</dbReference>
<evidence type="ECO:0000256" key="1">
    <source>
        <dbReference type="SAM" id="MobiDB-lite"/>
    </source>
</evidence>
<evidence type="ECO:0000313" key="2">
    <source>
        <dbReference type="EMBL" id="PON44633.1"/>
    </source>
</evidence>
<evidence type="ECO:0000313" key="3">
    <source>
        <dbReference type="Proteomes" id="UP000237105"/>
    </source>
</evidence>
<comment type="caution">
    <text evidence="2">The sequence shown here is derived from an EMBL/GenBank/DDBJ whole genome shotgun (WGS) entry which is preliminary data.</text>
</comment>
<dbReference type="OrthoDB" id="10468866at2759"/>
<dbReference type="AlphaFoldDB" id="A0A2P5B777"/>
<organism evidence="2 3">
    <name type="scientific">Parasponia andersonii</name>
    <name type="common">Sponia andersonii</name>
    <dbReference type="NCBI Taxonomy" id="3476"/>
    <lineage>
        <taxon>Eukaryota</taxon>
        <taxon>Viridiplantae</taxon>
        <taxon>Streptophyta</taxon>
        <taxon>Embryophyta</taxon>
        <taxon>Tracheophyta</taxon>
        <taxon>Spermatophyta</taxon>
        <taxon>Magnoliopsida</taxon>
        <taxon>eudicotyledons</taxon>
        <taxon>Gunneridae</taxon>
        <taxon>Pentapetalae</taxon>
        <taxon>rosids</taxon>
        <taxon>fabids</taxon>
        <taxon>Rosales</taxon>
        <taxon>Cannabaceae</taxon>
        <taxon>Parasponia</taxon>
    </lineage>
</organism>
<proteinExistence type="predicted"/>
<gene>
    <name evidence="2" type="ORF">PanWU01x14_265130</name>
</gene>
<feature type="compositionally biased region" description="Low complexity" evidence="1">
    <location>
        <begin position="71"/>
        <end position="86"/>
    </location>
</feature>
<name>A0A2P5B777_PARAD</name>
<feature type="region of interest" description="Disordered" evidence="1">
    <location>
        <begin position="47"/>
        <end position="128"/>
    </location>
</feature>
<accession>A0A2P5B777</accession>
<reference evidence="3" key="1">
    <citation type="submission" date="2016-06" db="EMBL/GenBank/DDBJ databases">
        <title>Parallel loss of symbiosis genes in relatives of nitrogen-fixing non-legume Parasponia.</title>
        <authorList>
            <person name="Van Velzen R."/>
            <person name="Holmer R."/>
            <person name="Bu F."/>
            <person name="Rutten L."/>
            <person name="Van Zeijl A."/>
            <person name="Liu W."/>
            <person name="Santuari L."/>
            <person name="Cao Q."/>
            <person name="Sharma T."/>
            <person name="Shen D."/>
            <person name="Roswanjaya Y."/>
            <person name="Wardhani T."/>
            <person name="Kalhor M.S."/>
            <person name="Jansen J."/>
            <person name="Van den Hoogen J."/>
            <person name="Gungor B."/>
            <person name="Hartog M."/>
            <person name="Hontelez J."/>
            <person name="Verver J."/>
            <person name="Yang W.-C."/>
            <person name="Schijlen E."/>
            <person name="Repin R."/>
            <person name="Schilthuizen M."/>
            <person name="Schranz E."/>
            <person name="Heidstra R."/>
            <person name="Miyata K."/>
            <person name="Fedorova E."/>
            <person name="Kohlen W."/>
            <person name="Bisseling T."/>
            <person name="Smit S."/>
            <person name="Geurts R."/>
        </authorList>
    </citation>
    <scope>NUCLEOTIDE SEQUENCE [LARGE SCALE GENOMIC DNA]</scope>
    <source>
        <strain evidence="3">cv. WU1-14</strain>
    </source>
</reference>
<protein>
    <submittedName>
        <fullName evidence="2">Uncharacterized protein</fullName>
    </submittedName>
</protein>
<feature type="compositionally biased region" description="Acidic residues" evidence="1">
    <location>
        <begin position="93"/>
        <end position="128"/>
    </location>
</feature>
<sequence length="128" mass="12923">APGAALLLHLREAAFHRHPNGGQGGGGELHDQLHFHHHGVAVDLAVEPLHDGQVEGEEQPGADGGKESDEVVGAGEAGGLVAAGAEAQKDGAGDQEDDAVEVGECDLLPDDEDGENEGEGELGGEEEG</sequence>
<feature type="non-terminal residue" evidence="2">
    <location>
        <position position="1"/>
    </location>
</feature>
<dbReference type="Proteomes" id="UP000237105">
    <property type="component" value="Unassembled WGS sequence"/>
</dbReference>